<organism evidence="6 7">
    <name type="scientific">Nitrosomonas communis</name>
    <dbReference type="NCBI Taxonomy" id="44574"/>
    <lineage>
        <taxon>Bacteria</taxon>
        <taxon>Pseudomonadati</taxon>
        <taxon>Pseudomonadota</taxon>
        <taxon>Betaproteobacteria</taxon>
        <taxon>Nitrosomonadales</taxon>
        <taxon>Nitrosomonadaceae</taxon>
        <taxon>Nitrosomonas</taxon>
    </lineage>
</organism>
<dbReference type="GO" id="GO:0005507">
    <property type="term" value="F:copper ion binding"/>
    <property type="evidence" value="ECO:0007669"/>
    <property type="project" value="TreeGrafter"/>
</dbReference>
<dbReference type="EMBL" id="FOUB01000002">
    <property type="protein sequence ID" value="SFL66702.1"/>
    <property type="molecule type" value="Genomic_DNA"/>
</dbReference>
<comment type="subcellular location">
    <subcellularLocation>
        <location evidence="1">Membrane</location>
    </subcellularLocation>
</comment>
<keyword evidence="4" id="KW-1133">Transmembrane helix</keyword>
<dbReference type="InterPro" id="IPR036412">
    <property type="entry name" value="HAD-like_sf"/>
</dbReference>
<dbReference type="Pfam" id="PF00702">
    <property type="entry name" value="Hydrolase"/>
    <property type="match status" value="1"/>
</dbReference>
<dbReference type="GO" id="GO:0043682">
    <property type="term" value="F:P-type divalent copper transporter activity"/>
    <property type="evidence" value="ECO:0007669"/>
    <property type="project" value="TreeGrafter"/>
</dbReference>
<dbReference type="GO" id="GO:0055070">
    <property type="term" value="P:copper ion homeostasis"/>
    <property type="evidence" value="ECO:0007669"/>
    <property type="project" value="TreeGrafter"/>
</dbReference>
<dbReference type="InterPro" id="IPR001757">
    <property type="entry name" value="P_typ_ATPase"/>
</dbReference>
<dbReference type="PRINTS" id="PR00119">
    <property type="entry name" value="CATATPASE"/>
</dbReference>
<accession>A0A1I4JJF2</accession>
<evidence type="ECO:0000256" key="4">
    <source>
        <dbReference type="ARBA" id="ARBA00022989"/>
    </source>
</evidence>
<evidence type="ECO:0000256" key="2">
    <source>
        <dbReference type="ARBA" id="ARBA00022692"/>
    </source>
</evidence>
<dbReference type="NCBIfam" id="TIGR01494">
    <property type="entry name" value="ATPase_P-type"/>
    <property type="match status" value="1"/>
</dbReference>
<evidence type="ECO:0000256" key="5">
    <source>
        <dbReference type="ARBA" id="ARBA00023136"/>
    </source>
</evidence>
<dbReference type="InterPro" id="IPR023214">
    <property type="entry name" value="HAD_sf"/>
</dbReference>
<keyword evidence="2" id="KW-0812">Transmembrane</keyword>
<dbReference type="Gene3D" id="3.40.1110.10">
    <property type="entry name" value="Calcium-transporting ATPase, cytoplasmic domain N"/>
    <property type="match status" value="1"/>
</dbReference>
<evidence type="ECO:0000313" key="7">
    <source>
        <dbReference type="Proteomes" id="UP000183287"/>
    </source>
</evidence>
<evidence type="ECO:0000256" key="1">
    <source>
        <dbReference type="ARBA" id="ARBA00004370"/>
    </source>
</evidence>
<dbReference type="GO" id="GO:0016020">
    <property type="term" value="C:membrane"/>
    <property type="evidence" value="ECO:0007669"/>
    <property type="project" value="UniProtKB-SubCell"/>
</dbReference>
<name>A0A1I4JJF2_9PROT</name>
<evidence type="ECO:0000313" key="6">
    <source>
        <dbReference type="EMBL" id="SFL66702.1"/>
    </source>
</evidence>
<proteinExistence type="predicted"/>
<keyword evidence="3" id="KW-1278">Translocase</keyword>
<dbReference type="Proteomes" id="UP000183287">
    <property type="component" value="Unassembled WGS sequence"/>
</dbReference>
<sequence length="113" mass="12147">MEANALRAEGATVIFIAIDNRLAGLLAIADPIKTTAAAAIKVLQQQGIHIVMLTGDNRRTAEAVAAKLAITEVKSEILPEDKGKIVRKLREAGRIVAMASDGINNEPHWLRPM</sequence>
<keyword evidence="7" id="KW-1185">Reference proteome</keyword>
<dbReference type="GO" id="GO:0016887">
    <property type="term" value="F:ATP hydrolysis activity"/>
    <property type="evidence" value="ECO:0007669"/>
    <property type="project" value="InterPro"/>
</dbReference>
<dbReference type="GO" id="GO:0005524">
    <property type="term" value="F:ATP binding"/>
    <property type="evidence" value="ECO:0007669"/>
    <property type="project" value="InterPro"/>
</dbReference>
<protein>
    <submittedName>
        <fullName evidence="6">Cu+-exporting ATPase</fullName>
    </submittedName>
</protein>
<dbReference type="SUPFAM" id="SSF56784">
    <property type="entry name" value="HAD-like"/>
    <property type="match status" value="1"/>
</dbReference>
<keyword evidence="5" id="KW-0472">Membrane</keyword>
<dbReference type="AlphaFoldDB" id="A0A1I4JJF2"/>
<gene>
    <name evidence="6" type="ORF">SAMN05421863_100284</name>
</gene>
<dbReference type="InterPro" id="IPR023299">
    <property type="entry name" value="ATPase_P-typ_cyto_dom_N"/>
</dbReference>
<dbReference type="PANTHER" id="PTHR43520:SF8">
    <property type="entry name" value="P-TYPE CU(+) TRANSPORTER"/>
    <property type="match status" value="1"/>
</dbReference>
<dbReference type="Gene3D" id="3.40.50.1000">
    <property type="entry name" value="HAD superfamily/HAD-like"/>
    <property type="match status" value="1"/>
</dbReference>
<reference evidence="7" key="1">
    <citation type="submission" date="2016-10" db="EMBL/GenBank/DDBJ databases">
        <authorList>
            <person name="Varghese N."/>
            <person name="Submissions S."/>
        </authorList>
    </citation>
    <scope>NUCLEOTIDE SEQUENCE [LARGE SCALE GENOMIC DNA]</scope>
    <source>
        <strain evidence="7">Nm44</strain>
    </source>
</reference>
<dbReference type="PANTHER" id="PTHR43520">
    <property type="entry name" value="ATP7, ISOFORM B"/>
    <property type="match status" value="1"/>
</dbReference>
<evidence type="ECO:0000256" key="3">
    <source>
        <dbReference type="ARBA" id="ARBA00022967"/>
    </source>
</evidence>